<accession>A0A6P4ZWN8</accession>
<feature type="domain" description="Condensin II complex subunit H2 N-terminal" evidence="8">
    <location>
        <begin position="12"/>
        <end position="128"/>
    </location>
</feature>
<dbReference type="InterPro" id="IPR031719">
    <property type="entry name" value="H2_M"/>
</dbReference>
<evidence type="ECO:0000259" key="10">
    <source>
        <dbReference type="Pfam" id="PF16869"/>
    </source>
</evidence>
<evidence type="ECO:0000259" key="8">
    <source>
        <dbReference type="Pfam" id="PF06278"/>
    </source>
</evidence>
<evidence type="ECO:0000313" key="11">
    <source>
        <dbReference type="Proteomes" id="UP000515135"/>
    </source>
</evidence>
<reference evidence="12" key="1">
    <citation type="submission" date="2025-08" db="UniProtKB">
        <authorList>
            <consortium name="RefSeq"/>
        </authorList>
    </citation>
    <scope>IDENTIFICATION</scope>
    <source>
        <tissue evidence="12">Gonad</tissue>
    </source>
</reference>
<dbReference type="RefSeq" id="XP_019641313.1">
    <property type="nucleotide sequence ID" value="XM_019785754.1"/>
</dbReference>
<dbReference type="InterPro" id="IPR031739">
    <property type="entry name" value="Ncaph2"/>
</dbReference>
<proteinExistence type="inferred from homology"/>
<keyword evidence="4" id="KW-0226">DNA condensation</keyword>
<dbReference type="OrthoDB" id="10038475at2759"/>
<dbReference type="AlphaFoldDB" id="A0A6P4ZWN8"/>
<comment type="subcellular location">
    <subcellularLocation>
        <location evidence="1">Nucleus</location>
    </subcellularLocation>
</comment>
<dbReference type="PANTHER" id="PTHR14324:SF3">
    <property type="entry name" value="CONDENSIN-2 COMPLEX SUBUNIT H2"/>
    <property type="match status" value="1"/>
</dbReference>
<gene>
    <name evidence="12" type="primary">LOC109482878</name>
</gene>
<feature type="compositionally biased region" description="Acidic residues" evidence="7">
    <location>
        <begin position="413"/>
        <end position="423"/>
    </location>
</feature>
<dbReference type="GO" id="GO:0005634">
    <property type="term" value="C:nucleus"/>
    <property type="evidence" value="ECO:0007669"/>
    <property type="project" value="UniProtKB-SubCell"/>
</dbReference>
<feature type="compositionally biased region" description="Acidic residues" evidence="7">
    <location>
        <begin position="264"/>
        <end position="279"/>
    </location>
</feature>
<evidence type="ECO:0000256" key="1">
    <source>
        <dbReference type="ARBA" id="ARBA00004123"/>
    </source>
</evidence>
<evidence type="ECO:0000256" key="6">
    <source>
        <dbReference type="ARBA" id="ARBA00030479"/>
    </source>
</evidence>
<feature type="region of interest" description="Disordered" evidence="7">
    <location>
        <begin position="413"/>
        <end position="466"/>
    </location>
</feature>
<evidence type="ECO:0000259" key="9">
    <source>
        <dbReference type="Pfam" id="PF16858"/>
    </source>
</evidence>
<evidence type="ECO:0000256" key="2">
    <source>
        <dbReference type="ARBA" id="ARBA00007844"/>
    </source>
</evidence>
<dbReference type="InterPro" id="IPR009378">
    <property type="entry name" value="H2_N"/>
</dbReference>
<dbReference type="GO" id="GO:0051306">
    <property type="term" value="P:mitotic sister chromatid separation"/>
    <property type="evidence" value="ECO:0007669"/>
    <property type="project" value="TreeGrafter"/>
</dbReference>
<dbReference type="GO" id="GO:0010032">
    <property type="term" value="P:meiotic chromosome condensation"/>
    <property type="evidence" value="ECO:0007669"/>
    <property type="project" value="TreeGrafter"/>
</dbReference>
<dbReference type="Pfam" id="PF16858">
    <property type="entry name" value="CNDH2_C"/>
    <property type="match status" value="1"/>
</dbReference>
<organism evidence="11 12">
    <name type="scientific">Branchiostoma belcheri</name>
    <name type="common">Amphioxus</name>
    <dbReference type="NCBI Taxonomy" id="7741"/>
    <lineage>
        <taxon>Eukaryota</taxon>
        <taxon>Metazoa</taxon>
        <taxon>Chordata</taxon>
        <taxon>Cephalochordata</taxon>
        <taxon>Leptocardii</taxon>
        <taxon>Amphioxiformes</taxon>
        <taxon>Branchiostomatidae</taxon>
        <taxon>Branchiostoma</taxon>
    </lineage>
</organism>
<dbReference type="GO" id="GO:0003682">
    <property type="term" value="F:chromatin binding"/>
    <property type="evidence" value="ECO:0007669"/>
    <property type="project" value="TreeGrafter"/>
</dbReference>
<feature type="region of interest" description="Disordered" evidence="7">
    <location>
        <begin position="247"/>
        <end position="289"/>
    </location>
</feature>
<evidence type="ECO:0000313" key="12">
    <source>
        <dbReference type="RefSeq" id="XP_019641313.1"/>
    </source>
</evidence>
<keyword evidence="11" id="KW-1185">Reference proteome</keyword>
<evidence type="ECO:0000256" key="7">
    <source>
        <dbReference type="SAM" id="MobiDB-lite"/>
    </source>
</evidence>
<evidence type="ECO:0000256" key="3">
    <source>
        <dbReference type="ARBA" id="ARBA00016903"/>
    </source>
</evidence>
<name>A0A6P4ZWN8_BRABE</name>
<feature type="compositionally biased region" description="Low complexity" evidence="7">
    <location>
        <begin position="252"/>
        <end position="263"/>
    </location>
</feature>
<feature type="region of interest" description="Disordered" evidence="7">
    <location>
        <begin position="96"/>
        <end position="117"/>
    </location>
</feature>
<sequence length="619" mass="69476">MTLSQEQNAVDKRFAHLLQPIKDLTKNWDVNLASELENYLEELNTIPFSFDGGLSTMNFVEAALLIQGSACVYSRKVELLYTLVYQSLEMLASKKRQKQGSSLDEDGQDKDAPANKGWEEPEFLSLDDDVPVQPSKRGIELKPDQNKNVVIVQRVPMALTPLEEGEKKDAELVSKKGDTLGSRMDFTVNFALLHSPDTLMLDRSNCSKLNLTEDPRWTTPGKEAGDLQAVPGTEILPPPPDDLPVNTSMCSDDGGADPLPLGDDPVDMGDGGGDDLEWDNPERNAASEPRNLRPRVHVVEPKEQVKNDPWKLLDPHEEQPITNMRSLPFKKGVPFQVLPGLSGNAKKRKLKAASTQLEPLPDLISKTLWGDKKLPTNPTKRPTFAALEHLYWDAMKKRRQLEKQLETEAVPEYLEEEEEEQEEAPGFPALDHDDDDDGDNDFGGLEIEPVGTETEAAPPMPTGLEELPKDSMVQTYEDMVRQYVDGFLESAQYIQETQLSRRIREWEEKILPHLEEEERHGPFDIHSCADQTLERFHTVGEVRPLHEVCRGQAAWGVCRTFAASLQLANNMNLEIGQTGVVDSALNTMTLTLLSKERAQERFQDYQAPSLTQKSKKGHK</sequence>
<dbReference type="InterPro" id="IPR031737">
    <property type="entry name" value="CNDH2_C"/>
</dbReference>
<dbReference type="Proteomes" id="UP000515135">
    <property type="component" value="Unplaced"/>
</dbReference>
<dbReference type="KEGG" id="bbel:109482878"/>
<dbReference type="Pfam" id="PF06278">
    <property type="entry name" value="CNDH2_N"/>
    <property type="match status" value="1"/>
</dbReference>
<keyword evidence="5" id="KW-0539">Nucleus</keyword>
<evidence type="ECO:0000256" key="4">
    <source>
        <dbReference type="ARBA" id="ARBA00023067"/>
    </source>
</evidence>
<evidence type="ECO:0000256" key="5">
    <source>
        <dbReference type="ARBA" id="ARBA00023242"/>
    </source>
</evidence>
<dbReference type="Pfam" id="PF16869">
    <property type="entry name" value="CNDH2_M"/>
    <property type="match status" value="1"/>
</dbReference>
<protein>
    <recommendedName>
        <fullName evidence="3">Condensin-2 complex subunit H2</fullName>
    </recommendedName>
    <alternativeName>
        <fullName evidence="6">Non-SMC condensin II complex subunit H2</fullName>
    </alternativeName>
</protein>
<comment type="similarity">
    <text evidence="2">Belongs to the CND2 H2 (condensin-2 subunit 2) family.</text>
</comment>
<feature type="domain" description="Condensin II complex subunit H2 middle" evidence="10">
    <location>
        <begin position="154"/>
        <end position="261"/>
    </location>
</feature>
<feature type="domain" description="Condensin-2 complex subunit H2 C-terminal" evidence="9">
    <location>
        <begin position="475"/>
        <end position="602"/>
    </location>
</feature>
<dbReference type="GeneID" id="109482878"/>
<dbReference type="GO" id="GO:0000796">
    <property type="term" value="C:condensin complex"/>
    <property type="evidence" value="ECO:0007669"/>
    <property type="project" value="TreeGrafter"/>
</dbReference>
<dbReference type="PANTHER" id="PTHR14324">
    <property type="entry name" value="CONDENSIN-2 COMPLEX SUBUNIT H2"/>
    <property type="match status" value="1"/>
</dbReference>